<proteinExistence type="predicted"/>
<dbReference type="KEGG" id="adl:AURDEDRAFT_131608"/>
<dbReference type="AlphaFoldDB" id="J0D4D5"/>
<dbReference type="InParanoid" id="J0D4D5"/>
<feature type="region of interest" description="Disordered" evidence="1">
    <location>
        <begin position="551"/>
        <end position="579"/>
    </location>
</feature>
<gene>
    <name evidence="2" type="ORF">AURDEDRAFT_131608</name>
</gene>
<dbReference type="Proteomes" id="UP000006514">
    <property type="component" value="Unassembled WGS sequence"/>
</dbReference>
<sequence>MSGEAPSFVLSRPVVFCIKPPVPKADAAARRLREQLEMAAAAGSSHAPVQGQGPHTGTGNSSGDEADTARPATWARTSVHARQRPFTVQSELAGHARQRWEPALAEPQSPLANKGAGADTGHDVDDIEDYNEAVARHIQQELWEQERAYNRQQRAQSRATADPMDEDERETGGGPQYTSDGPDSEAAYVAREPRNETYEDIEDFTSDESVAKASPTPNIEPAHGKDRAMAAARADIFADTQARIRWSPVVAGPIDGMSQDKLCASINPTQLHEFESRADSIDNLYVGIVHYVGRSRPTEMDRVTIGNALNGMIKLMCRRSTEVTFAITRQDPRGPRVRAGTVLIDTPEAELHDAWQGSAHWAQAGICITIQKYKPRHSAFMVTVEGTRMNHHSVTRAAQDAARSLPQLTAAFRQYGIENLGKGRAARESFISSIHATPLPVKAKKGHSFPAGQFNLYTGLKERKANIDPGKLTGINKIDGFPALLSDLHQCIRGAFQKIYIGNWKLGDATPIKKAWDCFHCLSESHPPGLCELNAVEGWFKKYEDFLTARPETAPTPKARTRRCQLGRPATSPVPAEIRSASYIKEQEQDLQQ</sequence>
<evidence type="ECO:0000313" key="3">
    <source>
        <dbReference type="Proteomes" id="UP000006514"/>
    </source>
</evidence>
<feature type="region of interest" description="Disordered" evidence="1">
    <location>
        <begin position="105"/>
        <end position="124"/>
    </location>
</feature>
<evidence type="ECO:0000313" key="2">
    <source>
        <dbReference type="EMBL" id="EJD33589.1"/>
    </source>
</evidence>
<keyword evidence="3" id="KW-1185">Reference proteome</keyword>
<feature type="region of interest" description="Disordered" evidence="1">
    <location>
        <begin position="147"/>
        <end position="186"/>
    </location>
</feature>
<evidence type="ECO:0000256" key="1">
    <source>
        <dbReference type="SAM" id="MobiDB-lite"/>
    </source>
</evidence>
<feature type="compositionally biased region" description="Polar residues" evidence="1">
    <location>
        <begin position="53"/>
        <end position="63"/>
    </location>
</feature>
<protein>
    <submittedName>
        <fullName evidence="2">Uncharacterized protein</fullName>
    </submittedName>
</protein>
<feature type="compositionally biased region" description="Polar residues" evidence="1">
    <location>
        <begin position="150"/>
        <end position="159"/>
    </location>
</feature>
<reference evidence="3" key="1">
    <citation type="journal article" date="2012" name="Science">
        <title>The Paleozoic origin of enzymatic lignin decomposition reconstructed from 31 fungal genomes.</title>
        <authorList>
            <person name="Floudas D."/>
            <person name="Binder M."/>
            <person name="Riley R."/>
            <person name="Barry K."/>
            <person name="Blanchette R.A."/>
            <person name="Henrissat B."/>
            <person name="Martinez A.T."/>
            <person name="Otillar R."/>
            <person name="Spatafora J.W."/>
            <person name="Yadav J.S."/>
            <person name="Aerts A."/>
            <person name="Benoit I."/>
            <person name="Boyd A."/>
            <person name="Carlson A."/>
            <person name="Copeland A."/>
            <person name="Coutinho P.M."/>
            <person name="de Vries R.P."/>
            <person name="Ferreira P."/>
            <person name="Findley K."/>
            <person name="Foster B."/>
            <person name="Gaskell J."/>
            <person name="Glotzer D."/>
            <person name="Gorecki P."/>
            <person name="Heitman J."/>
            <person name="Hesse C."/>
            <person name="Hori C."/>
            <person name="Igarashi K."/>
            <person name="Jurgens J.A."/>
            <person name="Kallen N."/>
            <person name="Kersten P."/>
            <person name="Kohler A."/>
            <person name="Kuees U."/>
            <person name="Kumar T.K.A."/>
            <person name="Kuo A."/>
            <person name="LaButti K."/>
            <person name="Larrondo L.F."/>
            <person name="Lindquist E."/>
            <person name="Ling A."/>
            <person name="Lombard V."/>
            <person name="Lucas S."/>
            <person name="Lundell T."/>
            <person name="Martin R."/>
            <person name="McLaughlin D.J."/>
            <person name="Morgenstern I."/>
            <person name="Morin E."/>
            <person name="Murat C."/>
            <person name="Nagy L.G."/>
            <person name="Nolan M."/>
            <person name="Ohm R.A."/>
            <person name="Patyshakuliyeva A."/>
            <person name="Rokas A."/>
            <person name="Ruiz-Duenas F.J."/>
            <person name="Sabat G."/>
            <person name="Salamov A."/>
            <person name="Samejima M."/>
            <person name="Schmutz J."/>
            <person name="Slot J.C."/>
            <person name="St John F."/>
            <person name="Stenlid J."/>
            <person name="Sun H."/>
            <person name="Sun S."/>
            <person name="Syed K."/>
            <person name="Tsang A."/>
            <person name="Wiebenga A."/>
            <person name="Young D."/>
            <person name="Pisabarro A."/>
            <person name="Eastwood D.C."/>
            <person name="Martin F."/>
            <person name="Cullen D."/>
            <person name="Grigoriev I.V."/>
            <person name="Hibbett D.S."/>
        </authorList>
    </citation>
    <scope>NUCLEOTIDE SEQUENCE [LARGE SCALE GENOMIC DNA]</scope>
    <source>
        <strain evidence="3">TFB10046</strain>
    </source>
</reference>
<feature type="region of interest" description="Disordered" evidence="1">
    <location>
        <begin position="198"/>
        <end position="226"/>
    </location>
</feature>
<dbReference type="EMBL" id="JH688161">
    <property type="protein sequence ID" value="EJD33589.1"/>
    <property type="molecule type" value="Genomic_DNA"/>
</dbReference>
<organism evidence="2 3">
    <name type="scientific">Auricularia subglabra (strain TFB-10046 / SS5)</name>
    <name type="common">White-rot fungus</name>
    <name type="synonym">Auricularia delicata (strain TFB10046)</name>
    <dbReference type="NCBI Taxonomy" id="717982"/>
    <lineage>
        <taxon>Eukaryota</taxon>
        <taxon>Fungi</taxon>
        <taxon>Dikarya</taxon>
        <taxon>Basidiomycota</taxon>
        <taxon>Agaricomycotina</taxon>
        <taxon>Agaricomycetes</taxon>
        <taxon>Auriculariales</taxon>
        <taxon>Auriculariaceae</taxon>
        <taxon>Auricularia</taxon>
    </lineage>
</organism>
<name>J0D4D5_AURST</name>
<accession>J0D4D5</accession>
<feature type="region of interest" description="Disordered" evidence="1">
    <location>
        <begin position="38"/>
        <end position="82"/>
    </location>
</feature>